<gene>
    <name evidence="4" type="ORF">FDP41_001841</name>
</gene>
<dbReference type="SMART" id="SM00252">
    <property type="entry name" value="SH2"/>
    <property type="match status" value="1"/>
</dbReference>
<evidence type="ECO:0000256" key="1">
    <source>
        <dbReference type="PROSITE-ProRule" id="PRU00191"/>
    </source>
</evidence>
<dbReference type="InterPro" id="IPR000980">
    <property type="entry name" value="SH2"/>
</dbReference>
<feature type="region of interest" description="Disordered" evidence="2">
    <location>
        <begin position="571"/>
        <end position="599"/>
    </location>
</feature>
<dbReference type="Proteomes" id="UP000444721">
    <property type="component" value="Unassembled WGS sequence"/>
</dbReference>
<dbReference type="VEuPathDB" id="AmoebaDB:NF0010120"/>
<dbReference type="Gene3D" id="3.30.505.10">
    <property type="entry name" value="SH2 domain"/>
    <property type="match status" value="1"/>
</dbReference>
<keyword evidence="5" id="KW-1185">Reference proteome</keyword>
<dbReference type="GeneID" id="68109059"/>
<feature type="compositionally biased region" description="Low complexity" evidence="2">
    <location>
        <begin position="708"/>
        <end position="721"/>
    </location>
</feature>
<evidence type="ECO:0000256" key="2">
    <source>
        <dbReference type="SAM" id="MobiDB-lite"/>
    </source>
</evidence>
<dbReference type="PRINTS" id="PR00401">
    <property type="entry name" value="SH2DOMAIN"/>
</dbReference>
<dbReference type="RefSeq" id="XP_044563484.1">
    <property type="nucleotide sequence ID" value="XM_044704970.1"/>
</dbReference>
<evidence type="ECO:0000259" key="3">
    <source>
        <dbReference type="PROSITE" id="PS50001"/>
    </source>
</evidence>
<feature type="region of interest" description="Disordered" evidence="2">
    <location>
        <begin position="1"/>
        <end position="30"/>
    </location>
</feature>
<comment type="caution">
    <text evidence="4">The sequence shown here is derived from an EMBL/GenBank/DDBJ whole genome shotgun (WGS) entry which is preliminary data.</text>
</comment>
<reference evidence="4 5" key="1">
    <citation type="journal article" date="2019" name="Sci. Rep.">
        <title>Nanopore sequencing improves the draft genome of the human pathogenic amoeba Naegleria fowleri.</title>
        <authorList>
            <person name="Liechti N."/>
            <person name="Schurch N."/>
            <person name="Bruggmann R."/>
            <person name="Wittwer M."/>
        </authorList>
    </citation>
    <scope>NUCLEOTIDE SEQUENCE [LARGE SCALE GENOMIC DNA]</scope>
    <source>
        <strain evidence="4 5">ATCC 30894</strain>
    </source>
</reference>
<feature type="compositionally biased region" description="Low complexity" evidence="2">
    <location>
        <begin position="671"/>
        <end position="689"/>
    </location>
</feature>
<dbReference type="CDD" id="cd00173">
    <property type="entry name" value="SH2"/>
    <property type="match status" value="1"/>
</dbReference>
<name>A0A6A5BWD5_NAEFO</name>
<dbReference type="VEuPathDB" id="AmoebaDB:NfTy_032580"/>
<dbReference type="PROSITE" id="PS50001">
    <property type="entry name" value="SH2"/>
    <property type="match status" value="1"/>
</dbReference>
<feature type="compositionally biased region" description="Polar residues" evidence="2">
    <location>
        <begin position="16"/>
        <end position="26"/>
    </location>
</feature>
<proteinExistence type="predicted"/>
<feature type="region of interest" description="Disordered" evidence="2">
    <location>
        <begin position="615"/>
        <end position="738"/>
    </location>
</feature>
<feature type="compositionally biased region" description="Low complexity" evidence="2">
    <location>
        <begin position="1"/>
        <end position="15"/>
    </location>
</feature>
<dbReference type="VEuPathDB" id="AmoebaDB:FDP41_001841"/>
<protein>
    <recommendedName>
        <fullName evidence="3">SH2 domain-containing protein</fullName>
    </recommendedName>
</protein>
<evidence type="ECO:0000313" key="4">
    <source>
        <dbReference type="EMBL" id="KAF0978771.1"/>
    </source>
</evidence>
<dbReference type="OMA" id="HFWGSIS"/>
<dbReference type="Pfam" id="PF00017">
    <property type="entry name" value="SH2"/>
    <property type="match status" value="1"/>
</dbReference>
<dbReference type="SUPFAM" id="SSF55550">
    <property type="entry name" value="SH2 domain"/>
    <property type="match status" value="1"/>
</dbReference>
<organism evidence="4 5">
    <name type="scientific">Naegleria fowleri</name>
    <name type="common">Brain eating amoeba</name>
    <dbReference type="NCBI Taxonomy" id="5763"/>
    <lineage>
        <taxon>Eukaryota</taxon>
        <taxon>Discoba</taxon>
        <taxon>Heterolobosea</taxon>
        <taxon>Tetramitia</taxon>
        <taxon>Eutetramitia</taxon>
        <taxon>Vahlkampfiidae</taxon>
        <taxon>Naegleria</taxon>
    </lineage>
</organism>
<accession>A0A6A5BWD5</accession>
<dbReference type="InterPro" id="IPR036860">
    <property type="entry name" value="SH2_dom_sf"/>
</dbReference>
<dbReference type="OrthoDB" id="3045089at2759"/>
<feature type="domain" description="SH2" evidence="3">
    <location>
        <begin position="402"/>
        <end position="499"/>
    </location>
</feature>
<feature type="compositionally biased region" description="Low complexity" evidence="2">
    <location>
        <begin position="615"/>
        <end position="645"/>
    </location>
</feature>
<sequence>MGQTPPSSSLLPTTTNKNNQLTSSPATHHPIELQETTTRNPLSNNHVGGGVTGATLITSTINSMSSGGATQSATNPQLSQQQPVSNYLNNVSLFNANPNLGYANTPTSDPFRLIIKQFADMLRPSSSMVSTQEGFTSVALKLDEIAKIHEDIVTNYKKYLSLLEFSGEQEKGNVLFGSSSASFADEDGFSNEAFENIVNGIKNHVTWAKESIESLIAASENFERKSLKGYQTRSQSSSMSGAVPLSSAVNVTIDWSTIANKKKYFAIRDEIEILLTFHLEEIRGYRDIVEKLKQSESKGEIVEVSVISILLPDEFGAGFWKNKCGENVFSMKKNDFLDIIDLFFQQLKDRVKKIWVDDFSYIIDPTCDNVVSIVDFKHVLQWFGPFGTNFFVPIDNFLNMKHFWGSISAMEAQMLLDSADPGSFLIRFSGTEAGSFAISVIEQESNDNLSVGDEATHYKQTLHFQLSRKRDDSKMYFILCESDMDHKFETVDSLLKHYRLTFKYPFVNDSLKLKAIEPEEETDFFGFIKSNPQLNRIDAAEDDTNFIEYRGRIPPTLKEAHELQRAKMMSNKGGIGGKKGTLSLGMNPKLLGSTTTSTTTSSTLQKVLFGLSGAATTTSNNASPTTTSTPRSSSSSSSGGEKSVSSGGGGGSSTPTHIVNLHSGNGSSDQNTNNNTNTNNTNNNNNNTTKMNLEKEGGLTTPPRHRVSSGGQDGSDVSNQSTTTTSASVNDIILEEKQ</sequence>
<dbReference type="AlphaFoldDB" id="A0A6A5BWD5"/>
<evidence type="ECO:0000313" key="5">
    <source>
        <dbReference type="Proteomes" id="UP000444721"/>
    </source>
</evidence>
<keyword evidence="1" id="KW-0727">SH2 domain</keyword>
<dbReference type="EMBL" id="VFQX01000028">
    <property type="protein sequence ID" value="KAF0978771.1"/>
    <property type="molecule type" value="Genomic_DNA"/>
</dbReference>